<evidence type="ECO:0000313" key="3">
    <source>
        <dbReference type="RefSeq" id="XP_030375657.1"/>
    </source>
</evidence>
<feature type="chain" id="PRO_5027088109" evidence="1">
    <location>
        <begin position="27"/>
        <end position="47"/>
    </location>
</feature>
<keyword evidence="1" id="KW-0732">Signal</keyword>
<sequence>MNLSNFLFVLLLISILLLFSAPAAESTFILMACLLNSPLCPFRSTTT</sequence>
<dbReference type="RefSeq" id="XP_030375657.1">
    <property type="nucleotide sequence ID" value="XM_030519797.1"/>
</dbReference>
<keyword evidence="2" id="KW-1185">Reference proteome</keyword>
<evidence type="ECO:0000313" key="2">
    <source>
        <dbReference type="Proteomes" id="UP000504634"/>
    </source>
</evidence>
<protein>
    <submittedName>
        <fullName evidence="3">Uncharacterized protein LOC115624946</fullName>
    </submittedName>
</protein>
<gene>
    <name evidence="3" type="primary">LOC115624946</name>
</gene>
<organism evidence="2 3">
    <name type="scientific">Drosophila lebanonensis</name>
    <name type="common">Fruit fly</name>
    <name type="synonym">Scaptodrosophila lebanonensis</name>
    <dbReference type="NCBI Taxonomy" id="7225"/>
    <lineage>
        <taxon>Eukaryota</taxon>
        <taxon>Metazoa</taxon>
        <taxon>Ecdysozoa</taxon>
        <taxon>Arthropoda</taxon>
        <taxon>Hexapoda</taxon>
        <taxon>Insecta</taxon>
        <taxon>Pterygota</taxon>
        <taxon>Neoptera</taxon>
        <taxon>Endopterygota</taxon>
        <taxon>Diptera</taxon>
        <taxon>Brachycera</taxon>
        <taxon>Muscomorpha</taxon>
        <taxon>Ephydroidea</taxon>
        <taxon>Drosophilidae</taxon>
        <taxon>Scaptodrosophila</taxon>
    </lineage>
</organism>
<feature type="signal peptide" evidence="1">
    <location>
        <begin position="1"/>
        <end position="26"/>
    </location>
</feature>
<dbReference type="AlphaFoldDB" id="A0A6J2TKW6"/>
<dbReference type="GeneID" id="115624946"/>
<proteinExistence type="predicted"/>
<name>A0A6J2TKW6_DROLE</name>
<accession>A0A6J2TKW6</accession>
<reference evidence="3" key="1">
    <citation type="submission" date="2025-08" db="UniProtKB">
        <authorList>
            <consortium name="RefSeq"/>
        </authorList>
    </citation>
    <scope>IDENTIFICATION</scope>
    <source>
        <strain evidence="3">11010-0011.00</strain>
        <tissue evidence="3">Whole body</tissue>
    </source>
</reference>
<dbReference type="Proteomes" id="UP000504634">
    <property type="component" value="Unplaced"/>
</dbReference>
<evidence type="ECO:0000256" key="1">
    <source>
        <dbReference type="SAM" id="SignalP"/>
    </source>
</evidence>